<feature type="non-terminal residue" evidence="2">
    <location>
        <position position="107"/>
    </location>
</feature>
<sequence length="107" mass="11543">QSHDAFDDAFITHIPPPSTPPPSQFTHTPSPTIPIPTNNPDIVTSPITPISQISSPTHSSSPPPPPPRIRHSTRVIKPPAYLQDFHCHLVNNAVQSSSQQDITSSST</sequence>
<proteinExistence type="predicted"/>
<comment type="caution">
    <text evidence="2">The sequence shown here is derived from an EMBL/GenBank/DDBJ whole genome shotgun (WGS) entry which is preliminary data.</text>
</comment>
<feature type="compositionally biased region" description="Low complexity" evidence="1">
    <location>
        <begin position="24"/>
        <end position="60"/>
    </location>
</feature>
<feature type="region of interest" description="Disordered" evidence="1">
    <location>
        <begin position="1"/>
        <end position="73"/>
    </location>
</feature>
<accession>A0A392RGI1</accession>
<evidence type="ECO:0000313" key="3">
    <source>
        <dbReference type="Proteomes" id="UP000265520"/>
    </source>
</evidence>
<organism evidence="2 3">
    <name type="scientific">Trifolium medium</name>
    <dbReference type="NCBI Taxonomy" id="97028"/>
    <lineage>
        <taxon>Eukaryota</taxon>
        <taxon>Viridiplantae</taxon>
        <taxon>Streptophyta</taxon>
        <taxon>Embryophyta</taxon>
        <taxon>Tracheophyta</taxon>
        <taxon>Spermatophyta</taxon>
        <taxon>Magnoliopsida</taxon>
        <taxon>eudicotyledons</taxon>
        <taxon>Gunneridae</taxon>
        <taxon>Pentapetalae</taxon>
        <taxon>rosids</taxon>
        <taxon>fabids</taxon>
        <taxon>Fabales</taxon>
        <taxon>Fabaceae</taxon>
        <taxon>Papilionoideae</taxon>
        <taxon>50 kb inversion clade</taxon>
        <taxon>NPAAA clade</taxon>
        <taxon>Hologalegina</taxon>
        <taxon>IRL clade</taxon>
        <taxon>Trifolieae</taxon>
        <taxon>Trifolium</taxon>
    </lineage>
</organism>
<feature type="compositionally biased region" description="Pro residues" evidence="1">
    <location>
        <begin position="14"/>
        <end position="23"/>
    </location>
</feature>
<evidence type="ECO:0000256" key="1">
    <source>
        <dbReference type="SAM" id="MobiDB-lite"/>
    </source>
</evidence>
<dbReference type="Proteomes" id="UP000265520">
    <property type="component" value="Unassembled WGS sequence"/>
</dbReference>
<feature type="non-terminal residue" evidence="2">
    <location>
        <position position="1"/>
    </location>
</feature>
<dbReference type="AlphaFoldDB" id="A0A392RGI1"/>
<keyword evidence="3" id="KW-1185">Reference proteome</keyword>
<name>A0A392RGI1_9FABA</name>
<evidence type="ECO:0000313" key="2">
    <source>
        <dbReference type="EMBL" id="MCI34695.1"/>
    </source>
</evidence>
<reference evidence="2 3" key="1">
    <citation type="journal article" date="2018" name="Front. Plant Sci.">
        <title>Red Clover (Trifolium pratense) and Zigzag Clover (T. medium) - A Picture of Genomic Similarities and Differences.</title>
        <authorList>
            <person name="Dluhosova J."/>
            <person name="Istvanek J."/>
            <person name="Nedelnik J."/>
            <person name="Repkova J."/>
        </authorList>
    </citation>
    <scope>NUCLEOTIDE SEQUENCE [LARGE SCALE GENOMIC DNA]</scope>
    <source>
        <strain evidence="3">cv. 10/8</strain>
        <tissue evidence="2">Leaf</tissue>
    </source>
</reference>
<protein>
    <submittedName>
        <fullName evidence="2">Uncharacterized protein</fullName>
    </submittedName>
</protein>
<dbReference type="EMBL" id="LXQA010216259">
    <property type="protein sequence ID" value="MCI34695.1"/>
    <property type="molecule type" value="Genomic_DNA"/>
</dbReference>